<sequence>MSTIRSKWPKSAGGGRVPAQVEGISVNSWSYQSRAIRPITCRPGFPRVVPRRRPRLDSTPHPCETDTDAGPRKHQPIGE</sequence>
<name>A0A6H5GMT7_9HEMI</name>
<reference evidence="2 3" key="1">
    <citation type="submission" date="2020-02" db="EMBL/GenBank/DDBJ databases">
        <authorList>
            <person name="Ferguson B K."/>
        </authorList>
    </citation>
    <scope>NUCLEOTIDE SEQUENCE [LARGE SCALE GENOMIC DNA]</scope>
</reference>
<gene>
    <name evidence="2" type="ORF">NTEN_LOCUS10593</name>
</gene>
<evidence type="ECO:0000313" key="3">
    <source>
        <dbReference type="Proteomes" id="UP000479000"/>
    </source>
</evidence>
<accession>A0A6H5GMT7</accession>
<dbReference type="Proteomes" id="UP000479000">
    <property type="component" value="Unassembled WGS sequence"/>
</dbReference>
<keyword evidence="3" id="KW-1185">Reference proteome</keyword>
<proteinExistence type="predicted"/>
<protein>
    <submittedName>
        <fullName evidence="2">Uncharacterized protein</fullName>
    </submittedName>
</protein>
<feature type="region of interest" description="Disordered" evidence="1">
    <location>
        <begin position="46"/>
        <end position="79"/>
    </location>
</feature>
<dbReference type="AlphaFoldDB" id="A0A6H5GMT7"/>
<organism evidence="2 3">
    <name type="scientific">Nesidiocoris tenuis</name>
    <dbReference type="NCBI Taxonomy" id="355587"/>
    <lineage>
        <taxon>Eukaryota</taxon>
        <taxon>Metazoa</taxon>
        <taxon>Ecdysozoa</taxon>
        <taxon>Arthropoda</taxon>
        <taxon>Hexapoda</taxon>
        <taxon>Insecta</taxon>
        <taxon>Pterygota</taxon>
        <taxon>Neoptera</taxon>
        <taxon>Paraneoptera</taxon>
        <taxon>Hemiptera</taxon>
        <taxon>Heteroptera</taxon>
        <taxon>Panheteroptera</taxon>
        <taxon>Cimicomorpha</taxon>
        <taxon>Miridae</taxon>
        <taxon>Dicyphina</taxon>
        <taxon>Nesidiocoris</taxon>
    </lineage>
</organism>
<evidence type="ECO:0000256" key="1">
    <source>
        <dbReference type="SAM" id="MobiDB-lite"/>
    </source>
</evidence>
<dbReference type="EMBL" id="CADCXU010015911">
    <property type="protein sequence ID" value="CAB0005116.1"/>
    <property type="molecule type" value="Genomic_DNA"/>
</dbReference>
<evidence type="ECO:0000313" key="2">
    <source>
        <dbReference type="EMBL" id="CAB0005116.1"/>
    </source>
</evidence>